<dbReference type="Proteomes" id="UP001348817">
    <property type="component" value="Chromosome"/>
</dbReference>
<proteinExistence type="predicted"/>
<dbReference type="KEGG" id="fax:FUAX_36530"/>
<name>A0AAU9CPZ4_9BACT</name>
<keyword evidence="2" id="KW-1185">Reference proteome</keyword>
<sequence>MAIQLPRSNLLSQKSRTKADVRRNDKAFVVVHKTNIKHLKYRKGDYRILGRCKAVELLRELWTGLFSRTYRILATWSFVNIFMQESSV</sequence>
<evidence type="ECO:0000313" key="1">
    <source>
        <dbReference type="EMBL" id="BDD11221.1"/>
    </source>
</evidence>
<reference evidence="1 2" key="1">
    <citation type="submission" date="2021-12" db="EMBL/GenBank/DDBJ databases">
        <title>Genome sequencing of bacteria with rrn-lacking chromosome and rrn-plasmid.</title>
        <authorList>
            <person name="Anda M."/>
            <person name="Iwasaki W."/>
        </authorList>
    </citation>
    <scope>NUCLEOTIDE SEQUENCE [LARGE SCALE GENOMIC DNA]</scope>
    <source>
        <strain evidence="1 2">DSM 100852</strain>
    </source>
</reference>
<accession>A0AAU9CPZ4</accession>
<protein>
    <submittedName>
        <fullName evidence="1">Uncharacterized protein</fullName>
    </submittedName>
</protein>
<dbReference type="EMBL" id="AP025314">
    <property type="protein sequence ID" value="BDD11221.1"/>
    <property type="molecule type" value="Genomic_DNA"/>
</dbReference>
<gene>
    <name evidence="1" type="ORF">FUAX_36530</name>
</gene>
<organism evidence="1 2">
    <name type="scientific">Fulvitalea axinellae</name>
    <dbReference type="NCBI Taxonomy" id="1182444"/>
    <lineage>
        <taxon>Bacteria</taxon>
        <taxon>Pseudomonadati</taxon>
        <taxon>Bacteroidota</taxon>
        <taxon>Cytophagia</taxon>
        <taxon>Cytophagales</taxon>
        <taxon>Persicobacteraceae</taxon>
        <taxon>Fulvitalea</taxon>
    </lineage>
</organism>
<dbReference type="AlphaFoldDB" id="A0AAU9CPZ4"/>
<evidence type="ECO:0000313" key="2">
    <source>
        <dbReference type="Proteomes" id="UP001348817"/>
    </source>
</evidence>